<comment type="caution">
    <text evidence="3">The sequence shown here is derived from an EMBL/GenBank/DDBJ whole genome shotgun (WGS) entry which is preliminary data.</text>
</comment>
<dbReference type="Pfam" id="PF16036">
    <property type="entry name" value="Chalcone_3"/>
    <property type="match status" value="1"/>
</dbReference>
<organism evidence="3 4">
    <name type="scientific">Aquimarina intermedia</name>
    <dbReference type="NCBI Taxonomy" id="350814"/>
    <lineage>
        <taxon>Bacteria</taxon>
        <taxon>Pseudomonadati</taxon>
        <taxon>Bacteroidota</taxon>
        <taxon>Flavobacteriia</taxon>
        <taxon>Flavobacteriales</taxon>
        <taxon>Flavobacteriaceae</taxon>
        <taxon>Aquimarina</taxon>
    </lineage>
</organism>
<keyword evidence="4" id="KW-1185">Reference proteome</keyword>
<dbReference type="SUPFAM" id="SSF54626">
    <property type="entry name" value="Chalcone isomerase"/>
    <property type="match status" value="1"/>
</dbReference>
<evidence type="ECO:0000313" key="3">
    <source>
        <dbReference type="EMBL" id="TYP75872.1"/>
    </source>
</evidence>
<dbReference type="InterPro" id="IPR016088">
    <property type="entry name" value="Chalcone_isomerase_3-sand"/>
</dbReference>
<dbReference type="InterPro" id="IPR016087">
    <property type="entry name" value="Chalcone_isomerase"/>
</dbReference>
<dbReference type="GO" id="GO:0016872">
    <property type="term" value="F:intramolecular lyase activity"/>
    <property type="evidence" value="ECO:0007669"/>
    <property type="project" value="InterPro"/>
</dbReference>
<evidence type="ECO:0000259" key="1">
    <source>
        <dbReference type="Pfam" id="PF09917"/>
    </source>
</evidence>
<proteinExistence type="predicted"/>
<dbReference type="Gene3D" id="3.50.70.10">
    <property type="match status" value="1"/>
</dbReference>
<dbReference type="InterPro" id="IPR019223">
    <property type="entry name" value="DUF2147"/>
</dbReference>
<reference evidence="3 4" key="1">
    <citation type="submission" date="2019-07" db="EMBL/GenBank/DDBJ databases">
        <title>Genomic Encyclopedia of Archaeal and Bacterial Type Strains, Phase II (KMG-II): from individual species to whole genera.</title>
        <authorList>
            <person name="Goeker M."/>
        </authorList>
    </citation>
    <scope>NUCLEOTIDE SEQUENCE [LARGE SCALE GENOMIC DNA]</scope>
    <source>
        <strain evidence="3 4">DSM 17527</strain>
    </source>
</reference>
<feature type="domain" description="DUF2147" evidence="1">
    <location>
        <begin position="192"/>
        <end position="294"/>
    </location>
</feature>
<dbReference type="Gene3D" id="2.40.128.520">
    <property type="match status" value="1"/>
</dbReference>
<sequence>MKNLFLILFGAISLTSFSQTKVGEVYFNDIDTFEGAELMLNGAGERERLYALGLYLDFEVEGVEDGLRVANKDADMAISIKVITSTVAGAEIKEMLRNGLERATDGNSYLLENEIRDFINLLPNDINKYDIFKVVYKKGGNLSLYRNKDKLGQVNSLKFKKAFFKIWLGENPVDEKLKEDVLASYTPNPILGRWKTYDKETGVAIKIVQLYMIENKIFGSIQRMLRQSERDAVCYQCKGDDKNQNVEGLVIMKRLKHAKDFKYENGKFTDIRTGEVSDCDIWIDEEEMDVLNVKYKGGGGAHQWKRVKEDE</sequence>
<evidence type="ECO:0000313" key="4">
    <source>
        <dbReference type="Proteomes" id="UP000324376"/>
    </source>
</evidence>
<dbReference type="Proteomes" id="UP000324376">
    <property type="component" value="Unassembled WGS sequence"/>
</dbReference>
<dbReference type="InterPro" id="IPR036298">
    <property type="entry name" value="Chalcone_isomerase_sf"/>
</dbReference>
<name>A0A5S5CBI8_9FLAO</name>
<dbReference type="OrthoDB" id="270742at2"/>
<dbReference type="RefSeq" id="WP_148781498.1">
    <property type="nucleotide sequence ID" value="NZ_VNHU01000002.1"/>
</dbReference>
<dbReference type="EMBL" id="VNHU01000002">
    <property type="protein sequence ID" value="TYP75872.1"/>
    <property type="molecule type" value="Genomic_DNA"/>
</dbReference>
<dbReference type="AlphaFoldDB" id="A0A5S5CBI8"/>
<accession>A0A5S5CBI8</accession>
<feature type="domain" description="Chalcone isomerase" evidence="2">
    <location>
        <begin position="20"/>
        <end position="182"/>
    </location>
</feature>
<gene>
    <name evidence="3" type="ORF">BD809_10280</name>
</gene>
<dbReference type="Pfam" id="PF09917">
    <property type="entry name" value="DUF2147"/>
    <property type="match status" value="1"/>
</dbReference>
<protein>
    <submittedName>
        <fullName evidence="3">Uncharacterized protein DUF2147</fullName>
    </submittedName>
</protein>
<evidence type="ECO:0000259" key="2">
    <source>
        <dbReference type="Pfam" id="PF16036"/>
    </source>
</evidence>